<evidence type="ECO:0000256" key="1">
    <source>
        <dbReference type="SAM" id="MobiDB-lite"/>
    </source>
</evidence>
<evidence type="ECO:0000313" key="3">
    <source>
        <dbReference type="Proteomes" id="UP001634394"/>
    </source>
</evidence>
<feature type="compositionally biased region" description="Basic and acidic residues" evidence="1">
    <location>
        <begin position="136"/>
        <end position="164"/>
    </location>
</feature>
<feature type="region of interest" description="Disordered" evidence="1">
    <location>
        <begin position="1"/>
        <end position="43"/>
    </location>
</feature>
<comment type="caution">
    <text evidence="2">The sequence shown here is derived from an EMBL/GenBank/DDBJ whole genome shotgun (WGS) entry which is preliminary data.</text>
</comment>
<dbReference type="Proteomes" id="UP001634394">
    <property type="component" value="Unassembled WGS sequence"/>
</dbReference>
<gene>
    <name evidence="2" type="ORF">ACJMK2_008947</name>
</gene>
<dbReference type="EMBL" id="JBJQND010000012">
    <property type="protein sequence ID" value="KAL3858685.1"/>
    <property type="molecule type" value="Genomic_DNA"/>
</dbReference>
<organism evidence="2 3">
    <name type="scientific">Sinanodonta woodiana</name>
    <name type="common">Chinese pond mussel</name>
    <name type="synonym">Anodonta woodiana</name>
    <dbReference type="NCBI Taxonomy" id="1069815"/>
    <lineage>
        <taxon>Eukaryota</taxon>
        <taxon>Metazoa</taxon>
        <taxon>Spiralia</taxon>
        <taxon>Lophotrochozoa</taxon>
        <taxon>Mollusca</taxon>
        <taxon>Bivalvia</taxon>
        <taxon>Autobranchia</taxon>
        <taxon>Heteroconchia</taxon>
        <taxon>Palaeoheterodonta</taxon>
        <taxon>Unionida</taxon>
        <taxon>Unionoidea</taxon>
        <taxon>Unionidae</taxon>
        <taxon>Unioninae</taxon>
        <taxon>Sinanodonta</taxon>
    </lineage>
</organism>
<feature type="region of interest" description="Disordered" evidence="1">
    <location>
        <begin position="134"/>
        <end position="164"/>
    </location>
</feature>
<reference evidence="2 3" key="1">
    <citation type="submission" date="2024-11" db="EMBL/GenBank/DDBJ databases">
        <title>Chromosome-level genome assembly of the freshwater bivalve Anodonta woodiana.</title>
        <authorList>
            <person name="Chen X."/>
        </authorList>
    </citation>
    <scope>NUCLEOTIDE SEQUENCE [LARGE SCALE GENOMIC DNA]</scope>
    <source>
        <strain evidence="2">MN2024</strain>
        <tissue evidence="2">Gills</tissue>
    </source>
</reference>
<sequence length="223" mass="25077">MGRGKREQESNGARRRPSSTGNKIGSSVCIHRRKENSPSRSSKVILTDNTERMNIPDNLPPDSSNTSIVLTINNENRSQTDTGRVLVPEIKISSEENEDVCQHHVIESNNSGFIKHHKRSKSAISDSYTARLETPIQKETRRHSLPEMKIENGSRRKDSHDGSLHGKDISAFYSLWNRPNSPTLLGRGSLEAPNALKRQGPFRCCGCPTREEHLKRDCLDNNI</sequence>
<name>A0ABD3VDS5_SINWO</name>
<evidence type="ECO:0000313" key="2">
    <source>
        <dbReference type="EMBL" id="KAL3858685.1"/>
    </source>
</evidence>
<dbReference type="AlphaFoldDB" id="A0ABD3VDS5"/>
<keyword evidence="3" id="KW-1185">Reference proteome</keyword>
<proteinExistence type="predicted"/>
<accession>A0ABD3VDS5</accession>
<protein>
    <submittedName>
        <fullName evidence="2">Uncharacterized protein</fullName>
    </submittedName>
</protein>